<feature type="region of interest" description="Disordered" evidence="1">
    <location>
        <begin position="18"/>
        <end position="84"/>
    </location>
</feature>
<proteinExistence type="predicted"/>
<keyword evidence="3" id="KW-1185">Reference proteome</keyword>
<dbReference type="EMBL" id="JAXCGZ010019754">
    <property type="protein sequence ID" value="KAK7065840.1"/>
    <property type="molecule type" value="Genomic_DNA"/>
</dbReference>
<feature type="compositionally biased region" description="Polar residues" evidence="1">
    <location>
        <begin position="65"/>
        <end position="74"/>
    </location>
</feature>
<sequence>YLEWERWGLPVEKRQYNWIQRPPPPDFQQDLPTPGSKPSQCLAQSALPGGRASSPGSHHVLSPEVLSQSANTGRASPRGSQCPLPKSSIAAGNGIGLRLFASKLCEESKSLIINNNSRLSKIIPSPVTSPEVASIGNTPSCFAPLQLKNGIARQGGEQFITLGKRHTVAPSEGHRHTLAPSEGHNTGDTSSDEFSGQSFSSMDQSTKTFHHKFIPIPSRESASFSKTSDIHIQHLDREKTVSSKEGMILILMDTHADFTSCMTI</sequence>
<evidence type="ECO:0000313" key="2">
    <source>
        <dbReference type="EMBL" id="KAK7065840.1"/>
    </source>
</evidence>
<evidence type="ECO:0000313" key="3">
    <source>
        <dbReference type="Proteomes" id="UP001381693"/>
    </source>
</evidence>
<dbReference type="AlphaFoldDB" id="A0AAN8WT60"/>
<accession>A0AAN8WT60</accession>
<gene>
    <name evidence="2" type="ORF">SK128_027680</name>
</gene>
<feature type="non-terminal residue" evidence="2">
    <location>
        <position position="1"/>
    </location>
</feature>
<evidence type="ECO:0000256" key="1">
    <source>
        <dbReference type="SAM" id="MobiDB-lite"/>
    </source>
</evidence>
<dbReference type="Proteomes" id="UP001381693">
    <property type="component" value="Unassembled WGS sequence"/>
</dbReference>
<reference evidence="2 3" key="1">
    <citation type="submission" date="2023-11" db="EMBL/GenBank/DDBJ databases">
        <title>Halocaridina rubra genome assembly.</title>
        <authorList>
            <person name="Smith C."/>
        </authorList>
    </citation>
    <scope>NUCLEOTIDE SEQUENCE [LARGE SCALE GENOMIC DNA]</scope>
    <source>
        <strain evidence="2">EP-1</strain>
        <tissue evidence="2">Whole</tissue>
    </source>
</reference>
<name>A0AAN8WT60_HALRR</name>
<feature type="region of interest" description="Disordered" evidence="1">
    <location>
        <begin position="167"/>
        <end position="202"/>
    </location>
</feature>
<organism evidence="2 3">
    <name type="scientific">Halocaridina rubra</name>
    <name type="common">Hawaiian red shrimp</name>
    <dbReference type="NCBI Taxonomy" id="373956"/>
    <lineage>
        <taxon>Eukaryota</taxon>
        <taxon>Metazoa</taxon>
        <taxon>Ecdysozoa</taxon>
        <taxon>Arthropoda</taxon>
        <taxon>Crustacea</taxon>
        <taxon>Multicrustacea</taxon>
        <taxon>Malacostraca</taxon>
        <taxon>Eumalacostraca</taxon>
        <taxon>Eucarida</taxon>
        <taxon>Decapoda</taxon>
        <taxon>Pleocyemata</taxon>
        <taxon>Caridea</taxon>
        <taxon>Atyoidea</taxon>
        <taxon>Atyidae</taxon>
        <taxon>Halocaridina</taxon>
    </lineage>
</organism>
<comment type="caution">
    <text evidence="2">The sequence shown here is derived from an EMBL/GenBank/DDBJ whole genome shotgun (WGS) entry which is preliminary data.</text>
</comment>
<feature type="compositionally biased region" description="Low complexity" evidence="1">
    <location>
        <begin position="192"/>
        <end position="201"/>
    </location>
</feature>
<protein>
    <submittedName>
        <fullName evidence="2">Uncharacterized protein</fullName>
    </submittedName>
</protein>